<dbReference type="EMBL" id="KE345218">
    <property type="protein sequence ID" value="EXB95627.1"/>
    <property type="molecule type" value="Genomic_DNA"/>
</dbReference>
<evidence type="ECO:0000313" key="2">
    <source>
        <dbReference type="Proteomes" id="UP000030645"/>
    </source>
</evidence>
<dbReference type="Proteomes" id="UP000030645">
    <property type="component" value="Unassembled WGS sequence"/>
</dbReference>
<proteinExistence type="predicted"/>
<keyword evidence="2" id="KW-1185">Reference proteome</keyword>
<name>W9RWD1_9ROSA</name>
<dbReference type="AlphaFoldDB" id="W9RWD1"/>
<reference evidence="2" key="1">
    <citation type="submission" date="2013-01" db="EMBL/GenBank/DDBJ databases">
        <title>Draft Genome Sequence of a Mulberry Tree, Morus notabilis C.K. Schneid.</title>
        <authorList>
            <person name="He N."/>
            <person name="Zhao S."/>
        </authorList>
    </citation>
    <scope>NUCLEOTIDE SEQUENCE</scope>
</reference>
<evidence type="ECO:0008006" key="3">
    <source>
        <dbReference type="Google" id="ProtNLM"/>
    </source>
</evidence>
<dbReference type="STRING" id="981085.W9RWD1"/>
<evidence type="ECO:0000313" key="1">
    <source>
        <dbReference type="EMBL" id="EXB95627.1"/>
    </source>
</evidence>
<accession>W9RWD1</accession>
<dbReference type="eggNOG" id="KOG0017">
    <property type="taxonomic scope" value="Eukaryota"/>
</dbReference>
<gene>
    <name evidence="1" type="ORF">L484_003312</name>
</gene>
<protein>
    <recommendedName>
        <fullName evidence="3">Retrovirus-related Pol polyprotein from transposon TNT 1-94</fullName>
    </recommendedName>
</protein>
<sequence length="95" mass="11018">MTTIPNQILVAPRRSGRVSKLPDRYTEETQIVTGDDGKEDPLTFKATMDDFDKEKWQAAMKLEIESMYSNLVWQLIDLPEGIKPIGCKWIFKRRS</sequence>
<organism evidence="1 2">
    <name type="scientific">Morus notabilis</name>
    <dbReference type="NCBI Taxonomy" id="981085"/>
    <lineage>
        <taxon>Eukaryota</taxon>
        <taxon>Viridiplantae</taxon>
        <taxon>Streptophyta</taxon>
        <taxon>Embryophyta</taxon>
        <taxon>Tracheophyta</taxon>
        <taxon>Spermatophyta</taxon>
        <taxon>Magnoliopsida</taxon>
        <taxon>eudicotyledons</taxon>
        <taxon>Gunneridae</taxon>
        <taxon>Pentapetalae</taxon>
        <taxon>rosids</taxon>
        <taxon>fabids</taxon>
        <taxon>Rosales</taxon>
        <taxon>Moraceae</taxon>
        <taxon>Moreae</taxon>
        <taxon>Morus</taxon>
    </lineage>
</organism>